<comment type="caution">
    <text evidence="2">The sequence shown here is derived from an EMBL/GenBank/DDBJ whole genome shotgun (WGS) entry which is preliminary data.</text>
</comment>
<evidence type="ECO:0000313" key="2">
    <source>
        <dbReference type="EMBL" id="TWT76440.1"/>
    </source>
</evidence>
<evidence type="ECO:0008006" key="4">
    <source>
        <dbReference type="Google" id="ProtNLM"/>
    </source>
</evidence>
<proteinExistence type="predicted"/>
<dbReference type="Proteomes" id="UP000315010">
    <property type="component" value="Unassembled WGS sequence"/>
</dbReference>
<gene>
    <name evidence="2" type="ORF">CA13_69340</name>
</gene>
<sequence length="173" mass="17902" precursor="true">MKSIKFTLAALFVFASTSTAMGDTTASQKFTINVPTAISITAPSNVSITHDETENDQAFPAQPWVVRGNSLAGVTVSLSTTKAFTHITDTTAKRNAQLGLSVASQEGAANWTVTTPTDVTDYATNDGVATVQATSNGFGRATLDVAVSFVTDGFGTFAAGDYETTVTGTVTSN</sequence>
<reference evidence="2 3" key="1">
    <citation type="submission" date="2019-02" db="EMBL/GenBank/DDBJ databases">
        <title>Deep-cultivation of Planctomycetes and their phenomic and genomic characterization uncovers novel biology.</title>
        <authorList>
            <person name="Wiegand S."/>
            <person name="Jogler M."/>
            <person name="Boedeker C."/>
            <person name="Pinto D."/>
            <person name="Vollmers J."/>
            <person name="Rivas-Marin E."/>
            <person name="Kohn T."/>
            <person name="Peeters S.H."/>
            <person name="Heuer A."/>
            <person name="Rast P."/>
            <person name="Oberbeckmann S."/>
            <person name="Bunk B."/>
            <person name="Jeske O."/>
            <person name="Meyerdierks A."/>
            <person name="Storesund J.E."/>
            <person name="Kallscheuer N."/>
            <person name="Luecker S."/>
            <person name="Lage O.M."/>
            <person name="Pohl T."/>
            <person name="Merkel B.J."/>
            <person name="Hornburger P."/>
            <person name="Mueller R.-W."/>
            <person name="Bruemmer F."/>
            <person name="Labrenz M."/>
            <person name="Spormann A.M."/>
            <person name="Op Den Camp H."/>
            <person name="Overmann J."/>
            <person name="Amann R."/>
            <person name="Jetten M.S.M."/>
            <person name="Mascher T."/>
            <person name="Medema M.H."/>
            <person name="Devos D.P."/>
            <person name="Kaster A.-K."/>
            <person name="Ovreas L."/>
            <person name="Rohde M."/>
            <person name="Galperin M.Y."/>
            <person name="Jogler C."/>
        </authorList>
    </citation>
    <scope>NUCLEOTIDE SEQUENCE [LARGE SCALE GENOMIC DNA]</scope>
    <source>
        <strain evidence="2 3">CA13</strain>
    </source>
</reference>
<name>A0A5C5YNW8_9BACT</name>
<keyword evidence="3" id="KW-1185">Reference proteome</keyword>
<feature type="signal peptide" evidence="1">
    <location>
        <begin position="1"/>
        <end position="22"/>
    </location>
</feature>
<accession>A0A5C5YNW8</accession>
<keyword evidence="1" id="KW-0732">Signal</keyword>
<evidence type="ECO:0000313" key="3">
    <source>
        <dbReference type="Proteomes" id="UP000315010"/>
    </source>
</evidence>
<feature type="chain" id="PRO_5022698975" description="WxL domain-containing protein" evidence="1">
    <location>
        <begin position="23"/>
        <end position="173"/>
    </location>
</feature>
<evidence type="ECO:0000256" key="1">
    <source>
        <dbReference type="SAM" id="SignalP"/>
    </source>
</evidence>
<dbReference type="AlphaFoldDB" id="A0A5C5YNW8"/>
<dbReference type="EMBL" id="SJPJ01000002">
    <property type="protein sequence ID" value="TWT76440.1"/>
    <property type="molecule type" value="Genomic_DNA"/>
</dbReference>
<dbReference type="RefSeq" id="WP_419195243.1">
    <property type="nucleotide sequence ID" value="NZ_SJPJ01000002.1"/>
</dbReference>
<protein>
    <recommendedName>
        <fullName evidence="4">WxL domain-containing protein</fullName>
    </recommendedName>
</protein>
<organism evidence="2 3">
    <name type="scientific">Novipirellula herctigrandis</name>
    <dbReference type="NCBI Taxonomy" id="2527986"/>
    <lineage>
        <taxon>Bacteria</taxon>
        <taxon>Pseudomonadati</taxon>
        <taxon>Planctomycetota</taxon>
        <taxon>Planctomycetia</taxon>
        <taxon>Pirellulales</taxon>
        <taxon>Pirellulaceae</taxon>
        <taxon>Novipirellula</taxon>
    </lineage>
</organism>